<evidence type="ECO:0000256" key="2">
    <source>
        <dbReference type="ARBA" id="ARBA00022692"/>
    </source>
</evidence>
<evidence type="ECO:0000259" key="6">
    <source>
        <dbReference type="Pfam" id="PF07298"/>
    </source>
</evidence>
<dbReference type="Pfam" id="PF07298">
    <property type="entry name" value="NnrU"/>
    <property type="match status" value="1"/>
</dbReference>
<evidence type="ECO:0000313" key="7">
    <source>
        <dbReference type="EMBL" id="MDB6177246.1"/>
    </source>
</evidence>
<dbReference type="RefSeq" id="WP_271888371.1">
    <property type="nucleotide sequence ID" value="NZ_JAQBIE010000007.1"/>
</dbReference>
<gene>
    <name evidence="7" type="ORF">PAF17_06955</name>
</gene>
<reference evidence="7" key="1">
    <citation type="submission" date="2022-12" db="EMBL/GenBank/DDBJ databases">
        <title>Paracoccus onchidii sp. nov., isolated from a marine invertebrate from the South China Sea.</title>
        <authorList>
            <person name="Xu S."/>
            <person name="Liu Z."/>
            <person name="Xu Y."/>
        </authorList>
    </citation>
    <scope>NUCLEOTIDE SEQUENCE</scope>
    <source>
        <strain evidence="7">Z330</strain>
    </source>
</reference>
<name>A0ABT4ZD17_9RHOB</name>
<keyword evidence="8" id="KW-1185">Reference proteome</keyword>
<comment type="caution">
    <text evidence="7">The sequence shown here is derived from an EMBL/GenBank/DDBJ whole genome shotgun (WGS) entry which is preliminary data.</text>
</comment>
<evidence type="ECO:0000256" key="5">
    <source>
        <dbReference type="SAM" id="Phobius"/>
    </source>
</evidence>
<keyword evidence="2 5" id="KW-0812">Transmembrane</keyword>
<feature type="transmembrane region" description="Helical" evidence="5">
    <location>
        <begin position="115"/>
        <end position="132"/>
    </location>
</feature>
<evidence type="ECO:0000313" key="8">
    <source>
        <dbReference type="Proteomes" id="UP001165641"/>
    </source>
</evidence>
<feature type="transmembrane region" description="Helical" evidence="5">
    <location>
        <begin position="6"/>
        <end position="26"/>
    </location>
</feature>
<organism evidence="7 8">
    <name type="scientific">Paracoccus onchidii</name>
    <dbReference type="NCBI Taxonomy" id="3017813"/>
    <lineage>
        <taxon>Bacteria</taxon>
        <taxon>Pseudomonadati</taxon>
        <taxon>Pseudomonadota</taxon>
        <taxon>Alphaproteobacteria</taxon>
        <taxon>Rhodobacterales</taxon>
        <taxon>Paracoccaceae</taxon>
        <taxon>Paracoccus</taxon>
    </lineage>
</organism>
<feature type="transmembrane region" description="Helical" evidence="5">
    <location>
        <begin position="75"/>
        <end position="103"/>
    </location>
</feature>
<dbReference type="InterPro" id="IPR009915">
    <property type="entry name" value="NnrU_dom"/>
</dbReference>
<accession>A0ABT4ZD17</accession>
<keyword evidence="3 5" id="KW-1133">Transmembrane helix</keyword>
<feature type="domain" description="NnrU" evidence="6">
    <location>
        <begin position="9"/>
        <end position="170"/>
    </location>
</feature>
<evidence type="ECO:0000256" key="3">
    <source>
        <dbReference type="ARBA" id="ARBA00022989"/>
    </source>
</evidence>
<comment type="subcellular location">
    <subcellularLocation>
        <location evidence="1">Membrane</location>
        <topology evidence="1">Multi-pass membrane protein</topology>
    </subcellularLocation>
</comment>
<evidence type="ECO:0000256" key="4">
    <source>
        <dbReference type="ARBA" id="ARBA00023136"/>
    </source>
</evidence>
<protein>
    <submittedName>
        <fullName evidence="7">NnrU family protein</fullName>
    </submittedName>
</protein>
<evidence type="ECO:0000256" key="1">
    <source>
        <dbReference type="ARBA" id="ARBA00004141"/>
    </source>
</evidence>
<dbReference type="Proteomes" id="UP001165641">
    <property type="component" value="Unassembled WGS sequence"/>
</dbReference>
<keyword evidence="4 5" id="KW-0472">Membrane</keyword>
<proteinExistence type="predicted"/>
<feature type="transmembrane region" description="Helical" evidence="5">
    <location>
        <begin position="38"/>
        <end position="55"/>
    </location>
</feature>
<sequence>MGDWLIYFLSWICFLGAHVMPARPHVRGRLIAILGRRGYLIGFSILSLILLIWLIRAAGAVDRVMLWDSGVAGRWLINMIMPVAILTGALSVGMAGLVAAFAIWAAAHLIANGDLAHVMLFAGMLAFALAGIRRTGLPNAFRVTRWRLLAVPVLWVVLIGLHPLVVGVSPLP</sequence>
<dbReference type="EMBL" id="JAQBIE010000007">
    <property type="protein sequence ID" value="MDB6177246.1"/>
    <property type="molecule type" value="Genomic_DNA"/>
</dbReference>
<feature type="transmembrane region" description="Helical" evidence="5">
    <location>
        <begin position="152"/>
        <end position="171"/>
    </location>
</feature>